<dbReference type="RefSeq" id="WP_101538046.1">
    <property type="nucleotide sequence ID" value="NZ_MXAV01000034.1"/>
</dbReference>
<keyword evidence="3" id="KW-1185">Reference proteome</keyword>
<sequence length="359" mass="39526">MNQVSQGSWLVVDSGLRPADENMALDKALLEAMAEHDITGVCGVFRFLRFEESALVGYHQSPDQELNLDFCCEQGIAVQRRLTGGGALIFDPTQIGWELVCHRDALPKGDMAALSREICLAAAAGLSTLGVKASFRPRNDIEVEGKKISGTGGIMDGDILLFQGTVLVDLDIPRMLRVLRVPLEKLDAHAISSVAERVTSLKALLGKAPALSQVQEALLEGFRQHLGLDFEKGDMPESVMALYPAMLEEIRDPEWININSRMQADMPLRKASLRAPGGTLQAEMLWDSFGSRIRQVHFSGDYFIQPRRAIVDMEAALRNVHLNEVETILADIFEKQQIDGFGLQAKDFASVLRQAAEQA</sequence>
<keyword evidence="2" id="KW-0436">Ligase</keyword>
<evidence type="ECO:0000259" key="1">
    <source>
        <dbReference type="PROSITE" id="PS51733"/>
    </source>
</evidence>
<dbReference type="Proteomes" id="UP000234329">
    <property type="component" value="Unassembled WGS sequence"/>
</dbReference>
<dbReference type="Gene3D" id="3.30.930.10">
    <property type="entry name" value="Bira Bifunctional Protein, Domain 2"/>
    <property type="match status" value="1"/>
</dbReference>
<gene>
    <name evidence="2" type="ORF">B1757_08720</name>
</gene>
<dbReference type="PANTHER" id="PTHR43679">
    <property type="entry name" value="OCTANOYLTRANSFERASE LIPM-RELATED"/>
    <property type="match status" value="1"/>
</dbReference>
<organism evidence="2 3">
    <name type="scientific">Acidithiobacillus marinus</name>
    <dbReference type="NCBI Taxonomy" id="187490"/>
    <lineage>
        <taxon>Bacteria</taxon>
        <taxon>Pseudomonadati</taxon>
        <taxon>Pseudomonadota</taxon>
        <taxon>Acidithiobacillia</taxon>
        <taxon>Acidithiobacillales</taxon>
        <taxon>Acidithiobacillaceae</taxon>
        <taxon>Acidithiobacillus</taxon>
    </lineage>
</organism>
<dbReference type="InterPro" id="IPR004143">
    <property type="entry name" value="BPL_LPL_catalytic"/>
</dbReference>
<dbReference type="OrthoDB" id="9787898at2"/>
<dbReference type="AlphaFoldDB" id="A0A2I1DLA2"/>
<name>A0A2I1DLA2_9PROT</name>
<dbReference type="PROSITE" id="PS51733">
    <property type="entry name" value="BPL_LPL_CATALYTIC"/>
    <property type="match status" value="1"/>
</dbReference>
<dbReference type="EMBL" id="MXAV01000034">
    <property type="protein sequence ID" value="PKY10650.1"/>
    <property type="molecule type" value="Genomic_DNA"/>
</dbReference>
<dbReference type="InterPro" id="IPR045864">
    <property type="entry name" value="aa-tRNA-synth_II/BPL/LPL"/>
</dbReference>
<proteinExistence type="predicted"/>
<dbReference type="PANTHER" id="PTHR43679:SF2">
    <property type="entry name" value="OCTANOYL-[GCVH]:PROTEIN N-OCTANOYLTRANSFERASE"/>
    <property type="match status" value="1"/>
</dbReference>
<dbReference type="GO" id="GO:0016874">
    <property type="term" value="F:ligase activity"/>
    <property type="evidence" value="ECO:0007669"/>
    <property type="project" value="UniProtKB-KW"/>
</dbReference>
<dbReference type="CDD" id="cd16443">
    <property type="entry name" value="LplA"/>
    <property type="match status" value="1"/>
</dbReference>
<reference evidence="2 3" key="1">
    <citation type="submission" date="2017-03" db="EMBL/GenBank/DDBJ databases">
        <title>Draft genime sequence of the acidophilic sulfur-oxidizing bacterium Acidithiobacillus sp. SH, isolated from seawater.</title>
        <authorList>
            <person name="Sharmin S."/>
            <person name="Tokuhisa M."/>
            <person name="Kanao T."/>
            <person name="Kamimura K."/>
        </authorList>
    </citation>
    <scope>NUCLEOTIDE SEQUENCE [LARGE SCALE GENOMIC DNA]</scope>
    <source>
        <strain evidence="2 3">SH</strain>
    </source>
</reference>
<dbReference type="Pfam" id="PF21948">
    <property type="entry name" value="LplA-B_cat"/>
    <property type="match status" value="1"/>
</dbReference>
<accession>A0A2I1DLA2</accession>
<protein>
    <submittedName>
        <fullName evidence="2">Lipoate--protein ligase</fullName>
    </submittedName>
</protein>
<dbReference type="InterPro" id="IPR050664">
    <property type="entry name" value="Octanoyltrans_LipM/LipL"/>
</dbReference>
<feature type="domain" description="BPL/LPL catalytic" evidence="1">
    <location>
        <begin position="39"/>
        <end position="230"/>
    </location>
</feature>
<evidence type="ECO:0000313" key="2">
    <source>
        <dbReference type="EMBL" id="PKY10650.1"/>
    </source>
</evidence>
<comment type="caution">
    <text evidence="2">The sequence shown here is derived from an EMBL/GenBank/DDBJ whole genome shotgun (WGS) entry which is preliminary data.</text>
</comment>
<dbReference type="SUPFAM" id="SSF55681">
    <property type="entry name" value="Class II aaRS and biotin synthetases"/>
    <property type="match status" value="1"/>
</dbReference>
<dbReference type="InParanoid" id="A0A2I1DLA2"/>
<dbReference type="Gene3D" id="3.30.390.50">
    <property type="entry name" value="CO dehydrogenase flavoprotein, C-terminal domain"/>
    <property type="match status" value="1"/>
</dbReference>
<evidence type="ECO:0000313" key="3">
    <source>
        <dbReference type="Proteomes" id="UP000234329"/>
    </source>
</evidence>